<feature type="region of interest" description="Disordered" evidence="1">
    <location>
        <begin position="1"/>
        <end position="30"/>
    </location>
</feature>
<dbReference type="AlphaFoldDB" id="A0AAV7PI10"/>
<evidence type="ECO:0000313" key="2">
    <source>
        <dbReference type="EMBL" id="KAJ1127898.1"/>
    </source>
</evidence>
<comment type="caution">
    <text evidence="2">The sequence shown here is derived from an EMBL/GenBank/DDBJ whole genome shotgun (WGS) entry which is preliminary data.</text>
</comment>
<protein>
    <submittedName>
        <fullName evidence="2">Uncharacterized protein</fullName>
    </submittedName>
</protein>
<organism evidence="2 3">
    <name type="scientific">Pleurodeles waltl</name>
    <name type="common">Iberian ribbed newt</name>
    <dbReference type="NCBI Taxonomy" id="8319"/>
    <lineage>
        <taxon>Eukaryota</taxon>
        <taxon>Metazoa</taxon>
        <taxon>Chordata</taxon>
        <taxon>Craniata</taxon>
        <taxon>Vertebrata</taxon>
        <taxon>Euteleostomi</taxon>
        <taxon>Amphibia</taxon>
        <taxon>Batrachia</taxon>
        <taxon>Caudata</taxon>
        <taxon>Salamandroidea</taxon>
        <taxon>Salamandridae</taxon>
        <taxon>Pleurodelinae</taxon>
        <taxon>Pleurodeles</taxon>
    </lineage>
</organism>
<sequence>MLTKPLGSTEDRTTPPGSICPSPAEEGRKARVTRSFMEALFTSLRNDTQAVKKDLLVDLREVQQNLEEIGDRVYAVEDREPEHEWEVEWLRGSAVVGPTH</sequence>
<accession>A0AAV7PI10</accession>
<dbReference type="Proteomes" id="UP001066276">
    <property type="component" value="Chromosome 7"/>
</dbReference>
<proteinExistence type="predicted"/>
<evidence type="ECO:0000256" key="1">
    <source>
        <dbReference type="SAM" id="MobiDB-lite"/>
    </source>
</evidence>
<keyword evidence="3" id="KW-1185">Reference proteome</keyword>
<dbReference type="EMBL" id="JANPWB010000011">
    <property type="protein sequence ID" value="KAJ1127898.1"/>
    <property type="molecule type" value="Genomic_DNA"/>
</dbReference>
<name>A0AAV7PI10_PLEWA</name>
<gene>
    <name evidence="2" type="ORF">NDU88_006291</name>
</gene>
<reference evidence="2" key="1">
    <citation type="journal article" date="2022" name="bioRxiv">
        <title>Sequencing and chromosome-scale assembly of the giantPleurodeles waltlgenome.</title>
        <authorList>
            <person name="Brown T."/>
            <person name="Elewa A."/>
            <person name="Iarovenko S."/>
            <person name="Subramanian E."/>
            <person name="Araus A.J."/>
            <person name="Petzold A."/>
            <person name="Susuki M."/>
            <person name="Suzuki K.-i.T."/>
            <person name="Hayashi T."/>
            <person name="Toyoda A."/>
            <person name="Oliveira C."/>
            <person name="Osipova E."/>
            <person name="Leigh N.D."/>
            <person name="Simon A."/>
            <person name="Yun M.H."/>
        </authorList>
    </citation>
    <scope>NUCLEOTIDE SEQUENCE</scope>
    <source>
        <strain evidence="2">20211129_DDA</strain>
        <tissue evidence="2">Liver</tissue>
    </source>
</reference>
<evidence type="ECO:0000313" key="3">
    <source>
        <dbReference type="Proteomes" id="UP001066276"/>
    </source>
</evidence>